<dbReference type="Proteomes" id="UP000279962">
    <property type="component" value="Chromosome"/>
</dbReference>
<protein>
    <submittedName>
        <fullName evidence="2">Uncharacterized protein</fullName>
    </submittedName>
</protein>
<keyword evidence="1" id="KW-1133">Transmembrane helix</keyword>
<reference evidence="2 4" key="1">
    <citation type="submission" date="2018-10" db="EMBL/GenBank/DDBJ databases">
        <title>The complete genome of Acinetobacter wuhouensis strain WCHAW010062.</title>
        <authorList>
            <person name="Hu Y."/>
            <person name="Long H."/>
            <person name="Feng Y."/>
            <person name="Zong Z."/>
        </authorList>
    </citation>
    <scope>NUCLEOTIDE SEQUENCE [LARGE SCALE GENOMIC DNA]</scope>
    <source>
        <strain evidence="2 4">WCHAW010062</strain>
    </source>
</reference>
<evidence type="ECO:0000313" key="2">
    <source>
        <dbReference type="EMBL" id="AYO54713.1"/>
    </source>
</evidence>
<accession>A0A3G2T375</accession>
<dbReference type="EMBL" id="SGSQ01000014">
    <property type="protein sequence ID" value="RZG46131.1"/>
    <property type="molecule type" value="Genomic_DNA"/>
</dbReference>
<evidence type="ECO:0000313" key="5">
    <source>
        <dbReference type="Proteomes" id="UP000293863"/>
    </source>
</evidence>
<feature type="transmembrane region" description="Helical" evidence="1">
    <location>
        <begin position="6"/>
        <end position="23"/>
    </location>
</feature>
<keyword evidence="5" id="KW-1185">Reference proteome</keyword>
<evidence type="ECO:0000256" key="1">
    <source>
        <dbReference type="SAM" id="Phobius"/>
    </source>
</evidence>
<keyword evidence="1" id="KW-0472">Membrane</keyword>
<name>A0A3G2T375_9GAMM</name>
<evidence type="ECO:0000313" key="3">
    <source>
        <dbReference type="EMBL" id="RZG46131.1"/>
    </source>
</evidence>
<reference evidence="3 5" key="2">
    <citation type="submission" date="2019-02" db="EMBL/GenBank/DDBJ databases">
        <title>The Batch Genome Submission of Acinetobacter spp. strains.</title>
        <authorList>
            <person name="Qin J."/>
            <person name="Hu Y."/>
            <person name="Ye H."/>
            <person name="Wei L."/>
            <person name="Feng Y."/>
            <person name="Zong Z."/>
        </authorList>
    </citation>
    <scope>NUCLEOTIDE SEQUENCE [LARGE SCALE GENOMIC DNA]</scope>
    <source>
        <strain evidence="3 5">WCHAW060049</strain>
    </source>
</reference>
<dbReference type="AlphaFoldDB" id="A0A3G2T375"/>
<gene>
    <name evidence="2" type="ORF">CDG68_14110</name>
    <name evidence="3" type="ORF">EXU28_10180</name>
</gene>
<dbReference type="Proteomes" id="UP000293863">
    <property type="component" value="Unassembled WGS sequence"/>
</dbReference>
<evidence type="ECO:0000313" key="4">
    <source>
        <dbReference type="Proteomes" id="UP000279962"/>
    </source>
</evidence>
<keyword evidence="1" id="KW-0812">Transmembrane</keyword>
<sequence length="98" mass="11362">MVFIYIGMGIIYLAMMLLIWQMGKLTKENKALAEAVEIKTQKIQSQEQHLKQTLEIMQDLAKKMHVQQEVLDNTSNRLTQVEFQNAELIKILQRNASS</sequence>
<proteinExistence type="predicted"/>
<dbReference type="RefSeq" id="WP_087552025.1">
    <property type="nucleotide sequence ID" value="NZ_CP033133.1"/>
</dbReference>
<organism evidence="2 4">
    <name type="scientific">Acinetobacter wuhouensis</name>
    <dbReference type="NCBI Taxonomy" id="1879050"/>
    <lineage>
        <taxon>Bacteria</taxon>
        <taxon>Pseudomonadati</taxon>
        <taxon>Pseudomonadota</taxon>
        <taxon>Gammaproteobacteria</taxon>
        <taxon>Moraxellales</taxon>
        <taxon>Moraxellaceae</taxon>
        <taxon>Acinetobacter</taxon>
    </lineage>
</organism>
<dbReference type="EMBL" id="CP033133">
    <property type="protein sequence ID" value="AYO54713.1"/>
    <property type="molecule type" value="Genomic_DNA"/>
</dbReference>